<dbReference type="PROSITE" id="PS50878">
    <property type="entry name" value="RT_POL"/>
    <property type="match status" value="1"/>
</dbReference>
<protein>
    <submittedName>
        <fullName evidence="1">Uncharacterized protein</fullName>
    </submittedName>
</protein>
<proteinExistence type="predicted"/>
<dbReference type="CDD" id="cd01650">
    <property type="entry name" value="RT_nLTR_like"/>
    <property type="match status" value="1"/>
</dbReference>
<dbReference type="Proteomes" id="UP001152795">
    <property type="component" value="Unassembled WGS sequence"/>
</dbReference>
<organism evidence="1 2">
    <name type="scientific">Paramuricea clavata</name>
    <name type="common">Red gorgonian</name>
    <name type="synonym">Violescent sea-whip</name>
    <dbReference type="NCBI Taxonomy" id="317549"/>
    <lineage>
        <taxon>Eukaryota</taxon>
        <taxon>Metazoa</taxon>
        <taxon>Cnidaria</taxon>
        <taxon>Anthozoa</taxon>
        <taxon>Octocorallia</taxon>
        <taxon>Malacalcyonacea</taxon>
        <taxon>Plexauridae</taxon>
        <taxon>Paramuricea</taxon>
    </lineage>
</organism>
<evidence type="ECO:0000313" key="2">
    <source>
        <dbReference type="Proteomes" id="UP001152795"/>
    </source>
</evidence>
<dbReference type="EMBL" id="CACRXK020011622">
    <property type="protein sequence ID" value="CAB4021789.1"/>
    <property type="molecule type" value="Genomic_DNA"/>
</dbReference>
<gene>
    <name evidence="1" type="ORF">PACLA_8A016905</name>
</gene>
<accession>A0A7D9J4H6</accession>
<dbReference type="InterPro" id="IPR043502">
    <property type="entry name" value="DNA/RNA_pol_sf"/>
</dbReference>
<reference evidence="1" key="1">
    <citation type="submission" date="2020-04" db="EMBL/GenBank/DDBJ databases">
        <authorList>
            <person name="Alioto T."/>
            <person name="Alioto T."/>
            <person name="Gomez Garrido J."/>
        </authorList>
    </citation>
    <scope>NUCLEOTIDE SEQUENCE</scope>
    <source>
        <strain evidence="1">A484AB</strain>
    </source>
</reference>
<dbReference type="SUPFAM" id="SSF56672">
    <property type="entry name" value="DNA/RNA polymerases"/>
    <property type="match status" value="1"/>
</dbReference>
<comment type="caution">
    <text evidence="1">The sequence shown here is derived from an EMBL/GenBank/DDBJ whole genome shotgun (WGS) entry which is preliminary data.</text>
</comment>
<keyword evidence="2" id="KW-1185">Reference proteome</keyword>
<dbReference type="InterPro" id="IPR000477">
    <property type="entry name" value="RT_dom"/>
</dbReference>
<sequence>MPCRTVGHAVKISNNGYQIDIDHAQGRLYTECENMTQSTCSIELTKSVSFHGINGRAELRCKKSCPNTQISFLYYDHQSTPCGLTQTVSEATRTVNTACSTTTTCLDLIFTNNPEQNMSNCKVISLGFTDHDLTVLSIKSKIPKGPSKVVYKRSYKHFSAEKFINDLKLIPFWLVESSDDPNEALDTFLNLFRDIADIHAPIRIASNIIAKPIRYIFNCSYAKSIFPDQWKVAKLHPIPKDKKQPFEDINSRPISLLNVLSKLHEKFAHKEICHYVSEHNLMLKNQHAYRINHSTESALLHLTDSCLDNMENGMLTGAALLDFSAAFDLIDHNLLLLKLKCYNFSDNAINWIQSYLSGRTSTVYINGAFSNPIEMTCGVPQGSCLGPLLFSLFVSDLPTVLTTADITLYADDSTPFQSGHNARLILDKLQLDLSKVELWVSKNRLVLNADKTNSILIGSRQKIKSAPSLNLSIKDKIIEQLPCVKLLGVQVDENLSWKQHCEDILKDCSKALGLLFKFSRYIPSFKDYR</sequence>
<name>A0A7D9J4H6_PARCT</name>
<evidence type="ECO:0000313" key="1">
    <source>
        <dbReference type="EMBL" id="CAB4021789.1"/>
    </source>
</evidence>
<dbReference type="AlphaFoldDB" id="A0A7D9J4H6"/>
<dbReference type="PANTHER" id="PTHR33332">
    <property type="entry name" value="REVERSE TRANSCRIPTASE DOMAIN-CONTAINING PROTEIN"/>
    <property type="match status" value="1"/>
</dbReference>
<dbReference type="OrthoDB" id="410381at2759"/>
<dbReference type="Pfam" id="PF00078">
    <property type="entry name" value="RVT_1"/>
    <property type="match status" value="1"/>
</dbReference>